<dbReference type="PANTHER" id="PTHR30273">
    <property type="entry name" value="PERIPLASMIC SIGNAL SENSOR AND SIGMA FACTOR ACTIVATOR FECR-RELATED"/>
    <property type="match status" value="1"/>
</dbReference>
<proteinExistence type="predicted"/>
<dbReference type="Pfam" id="PF04773">
    <property type="entry name" value="FecR"/>
    <property type="match status" value="1"/>
</dbReference>
<dbReference type="InterPro" id="IPR012373">
    <property type="entry name" value="Ferrdict_sens_TM"/>
</dbReference>
<dbReference type="Gene3D" id="2.60.120.1440">
    <property type="match status" value="1"/>
</dbReference>
<evidence type="ECO:0000313" key="3">
    <source>
        <dbReference type="EMBL" id="KMS54811.1"/>
    </source>
</evidence>
<dbReference type="EMBL" id="JACU01000005">
    <property type="protein sequence ID" value="KMS54811.1"/>
    <property type="molecule type" value="Genomic_DNA"/>
</dbReference>
<dbReference type="Proteomes" id="UP000052268">
    <property type="component" value="Unassembled WGS sequence"/>
</dbReference>
<feature type="domain" description="FecR N-terminal" evidence="2">
    <location>
        <begin position="11"/>
        <end position="51"/>
    </location>
</feature>
<gene>
    <name evidence="3" type="ORF">V474_17215</name>
</gene>
<accession>A0A0J7XSG9</accession>
<dbReference type="InterPro" id="IPR006860">
    <property type="entry name" value="FecR"/>
</dbReference>
<name>A0A0J7XSG9_9SPHN</name>
<dbReference type="PANTHER" id="PTHR30273:SF2">
    <property type="entry name" value="PROTEIN FECR"/>
    <property type="match status" value="1"/>
</dbReference>
<dbReference type="Pfam" id="PF16220">
    <property type="entry name" value="DUF4880"/>
    <property type="match status" value="1"/>
</dbReference>
<dbReference type="PIRSF" id="PIRSF018266">
    <property type="entry name" value="FecR"/>
    <property type="match status" value="1"/>
</dbReference>
<dbReference type="OrthoDB" id="9798846at2"/>
<evidence type="ECO:0000259" key="2">
    <source>
        <dbReference type="Pfam" id="PF16220"/>
    </source>
</evidence>
<dbReference type="RefSeq" id="WP_059151563.1">
    <property type="nucleotide sequence ID" value="NZ_KQ130454.1"/>
</dbReference>
<protein>
    <submittedName>
        <fullName evidence="3">Iron dicitrate transporter FecR</fullName>
    </submittedName>
</protein>
<dbReference type="PATRIC" id="fig|1114963.3.peg.2274"/>
<dbReference type="GO" id="GO:0016989">
    <property type="term" value="F:sigma factor antagonist activity"/>
    <property type="evidence" value="ECO:0007669"/>
    <property type="project" value="TreeGrafter"/>
</dbReference>
<feature type="domain" description="FecR protein" evidence="1">
    <location>
        <begin position="125"/>
        <end position="215"/>
    </location>
</feature>
<evidence type="ECO:0000259" key="1">
    <source>
        <dbReference type="Pfam" id="PF04773"/>
    </source>
</evidence>
<dbReference type="AlphaFoldDB" id="A0A0J7XSG9"/>
<evidence type="ECO:0000313" key="4">
    <source>
        <dbReference type="Proteomes" id="UP000052268"/>
    </source>
</evidence>
<dbReference type="InterPro" id="IPR032623">
    <property type="entry name" value="FecR_N"/>
</dbReference>
<comment type="caution">
    <text evidence="3">The sequence shown here is derived from an EMBL/GenBank/DDBJ whole genome shotgun (WGS) entry which is preliminary data.</text>
</comment>
<dbReference type="Gene3D" id="3.55.50.30">
    <property type="match status" value="1"/>
</dbReference>
<sequence length="327" mass="35869">MGSEFHDIDWQAARWIDRMSRPVQDAEMAAEFDRWILKDPRHVEAYARLSAIWQSEGLHCALKGSGETLVAANEPVASNDDDCRPGHAWRQVFASRRAGLGVAVMALVLAMVLAPRLMVEEAAFATPRGATRIVALSDGSTIRMNGATRIAVRITPWSRHVALEAGEAFFDVAHERLRGFSVDTGGASVSVLGTAFDVDRLDDDTHVVQVYRGLVSVDAGAGRQWRLPAGSGLEVSGERVRSLRGVTGQRPGWTKGWYEANDTPVLQLVQRLNRTSARPVVLSDPALGELLVTGRFQTDRPADVLDAIAAIHDLRWREKGGRYVLSR</sequence>
<organism evidence="3 4">
    <name type="scientific">Novosphingobium barchaimii LL02</name>
    <dbReference type="NCBI Taxonomy" id="1114963"/>
    <lineage>
        <taxon>Bacteria</taxon>
        <taxon>Pseudomonadati</taxon>
        <taxon>Pseudomonadota</taxon>
        <taxon>Alphaproteobacteria</taxon>
        <taxon>Sphingomonadales</taxon>
        <taxon>Sphingomonadaceae</taxon>
        <taxon>Novosphingobium</taxon>
    </lineage>
</organism>
<keyword evidence="4" id="KW-1185">Reference proteome</keyword>
<reference evidence="3 4" key="1">
    <citation type="journal article" date="2015" name="G3 (Bethesda)">
        <title>Insights into Ongoing Evolution of the Hexachlorocyclohexane Catabolic Pathway from Comparative Genomics of Ten Sphingomonadaceae Strains.</title>
        <authorList>
            <person name="Pearce S.L."/>
            <person name="Oakeshott J.G."/>
            <person name="Pandey G."/>
        </authorList>
    </citation>
    <scope>NUCLEOTIDE SEQUENCE [LARGE SCALE GENOMIC DNA]</scope>
    <source>
        <strain evidence="3 4">LL02</strain>
    </source>
</reference>